<reference evidence="2 3" key="1">
    <citation type="submission" date="2019-02" db="EMBL/GenBank/DDBJ databases">
        <authorList>
            <person name="Goldberg S.R."/>
            <person name="Haltli B.A."/>
            <person name="Correa H."/>
            <person name="Russell K.G."/>
        </authorList>
    </citation>
    <scope>NUCLEOTIDE SEQUENCE [LARGE SCALE GENOMIC DNA]</scope>
    <source>
        <strain evidence="2 3">JCM 16186</strain>
    </source>
</reference>
<dbReference type="Pfam" id="PF08800">
    <property type="entry name" value="BT4734-like_N"/>
    <property type="match status" value="1"/>
</dbReference>
<protein>
    <submittedName>
        <fullName evidence="2">VirE protein</fullName>
    </submittedName>
</protein>
<name>A0ABW9RKW9_9BACT</name>
<proteinExistence type="predicted"/>
<evidence type="ECO:0000313" key="3">
    <source>
        <dbReference type="Proteomes" id="UP000798808"/>
    </source>
</evidence>
<evidence type="ECO:0000313" key="2">
    <source>
        <dbReference type="EMBL" id="MTI24737.1"/>
    </source>
</evidence>
<dbReference type="EMBL" id="SMLW01000448">
    <property type="protein sequence ID" value="MTI24737.1"/>
    <property type="molecule type" value="Genomic_DNA"/>
</dbReference>
<dbReference type="Proteomes" id="UP000798808">
    <property type="component" value="Unassembled WGS sequence"/>
</dbReference>
<accession>A0ABW9RKW9</accession>
<organism evidence="2 3">
    <name type="scientific">Fulvivirga kasyanovii</name>
    <dbReference type="NCBI Taxonomy" id="396812"/>
    <lineage>
        <taxon>Bacteria</taxon>
        <taxon>Pseudomonadati</taxon>
        <taxon>Bacteroidota</taxon>
        <taxon>Cytophagia</taxon>
        <taxon>Cytophagales</taxon>
        <taxon>Fulvivirgaceae</taxon>
        <taxon>Fulvivirga</taxon>
    </lineage>
</organism>
<gene>
    <name evidence="2" type="ORF">E1163_07275</name>
</gene>
<dbReference type="RefSeq" id="WP_155170778.1">
    <property type="nucleotide sequence ID" value="NZ_BAAAFL010000027.1"/>
</dbReference>
<keyword evidence="3" id="KW-1185">Reference proteome</keyword>
<evidence type="ECO:0000259" key="1">
    <source>
        <dbReference type="Pfam" id="PF08800"/>
    </source>
</evidence>
<dbReference type="InterPro" id="IPR014907">
    <property type="entry name" value="BT4734-like_N"/>
</dbReference>
<comment type="caution">
    <text evidence="2">The sequence shown here is derived from an EMBL/GenBank/DDBJ whole genome shotgun (WGS) entry which is preliminary data.</text>
</comment>
<feature type="domain" description="BT4734-like N-terminal" evidence="1">
    <location>
        <begin position="176"/>
        <end position="293"/>
    </location>
</feature>
<sequence>MEKLTEQQILDRTHYGLNIYAYVLRQYDSGTILSLSGRECAPVSNPFTEGRESLQLVFNDGKFVFKGGDTGEHNSPFDFAAMHFQLEGQELLRAIDKALDLKLVPTVELPTVKKQHNITNPVFNYFKKPIANITPYREVRLLDVFRVVRGSYFRKPTEFVRSILHDAPKARKFKAASFDYVTFSGVFSTRSNNNLLSHSGLVALDFDHLKQTQVQKLKEQLLKDEYFETQLLFTSPSGRGVKWVINIDLNGMSHYDYVSSVISYTKATYNVEVDAAGKDVSRACYLPYDPEAYINPKYFL</sequence>